<protein>
    <submittedName>
        <fullName evidence="1">Uncharacterized protein</fullName>
    </submittedName>
</protein>
<dbReference type="GeneID" id="96961974"/>
<dbReference type="STRING" id="1090322.MettiDRAFT_2428"/>
<keyword evidence="2" id="KW-1185">Reference proteome</keyword>
<reference evidence="1 2" key="1">
    <citation type="submission" date="2013-08" db="EMBL/GenBank/DDBJ databases">
        <authorList>
            <consortium name="DOE Joint Genome Institute"/>
            <person name="Eisen J."/>
            <person name="Huntemann M."/>
            <person name="Han J."/>
            <person name="Chen A."/>
            <person name="Kyrpides N."/>
            <person name="Mavromatis K."/>
            <person name="Markowitz V."/>
            <person name="Palaniappan K."/>
            <person name="Ivanova N."/>
            <person name="Schaumberg A."/>
            <person name="Pati A."/>
            <person name="Liolios K."/>
            <person name="Nordberg H.P."/>
            <person name="Cantor M.N."/>
            <person name="Hua S.X."/>
            <person name="Woyke T."/>
        </authorList>
    </citation>
    <scope>NUCLEOTIDE SEQUENCE [LARGE SCALE GENOMIC DNA]</scope>
    <source>
        <strain evidence="1 2">DSM 2278</strain>
    </source>
</reference>
<dbReference type="AlphaFoldDB" id="W9DQR2"/>
<dbReference type="RefSeq" id="WP_023846073.1">
    <property type="nucleotide sequence ID" value="NZ_AZAJ01000001.1"/>
</dbReference>
<accession>W9DQR2</accession>
<organism evidence="1 2">
    <name type="scientific">Methanolobus tindarius DSM 2278</name>
    <dbReference type="NCBI Taxonomy" id="1090322"/>
    <lineage>
        <taxon>Archaea</taxon>
        <taxon>Methanobacteriati</taxon>
        <taxon>Methanobacteriota</taxon>
        <taxon>Stenosarchaea group</taxon>
        <taxon>Methanomicrobia</taxon>
        <taxon>Methanosarcinales</taxon>
        <taxon>Methanosarcinaceae</taxon>
        <taxon>Methanolobus</taxon>
    </lineage>
</organism>
<gene>
    <name evidence="1" type="ORF">MettiDRAFT_2428</name>
</gene>
<name>W9DQR2_METTI</name>
<evidence type="ECO:0000313" key="1">
    <source>
        <dbReference type="EMBL" id="ETA68939.1"/>
    </source>
</evidence>
<proteinExistence type="predicted"/>
<dbReference type="OrthoDB" id="373195at2157"/>
<comment type="caution">
    <text evidence="1">The sequence shown here is derived from an EMBL/GenBank/DDBJ whole genome shotgun (WGS) entry which is preliminary data.</text>
</comment>
<evidence type="ECO:0000313" key="2">
    <source>
        <dbReference type="Proteomes" id="UP000019483"/>
    </source>
</evidence>
<dbReference type="EMBL" id="AZAJ01000001">
    <property type="protein sequence ID" value="ETA68939.1"/>
    <property type="molecule type" value="Genomic_DNA"/>
</dbReference>
<sequence length="52" mass="6259">MKKDDEFSDEYREQLRILYEENKETIHYMAKSGTLRRKTEALELLNILGIEP</sequence>
<dbReference type="Proteomes" id="UP000019483">
    <property type="component" value="Unassembled WGS sequence"/>
</dbReference>